<proteinExistence type="predicted"/>
<name>A0A0V1LS85_9BILA</name>
<comment type="caution">
    <text evidence="1">The sequence shown here is derived from an EMBL/GenBank/DDBJ whole genome shotgun (WGS) entry which is preliminary data.</text>
</comment>
<accession>A0A0V1LS85</accession>
<dbReference type="Proteomes" id="UP000054721">
    <property type="component" value="Unassembled WGS sequence"/>
</dbReference>
<protein>
    <submittedName>
        <fullName evidence="1">Uncharacterized protein</fullName>
    </submittedName>
</protein>
<dbReference type="OrthoDB" id="27218at2759"/>
<gene>
    <name evidence="1" type="ORF">T02_14906</name>
</gene>
<keyword evidence="2" id="KW-1185">Reference proteome</keyword>
<evidence type="ECO:0000313" key="1">
    <source>
        <dbReference type="EMBL" id="KRZ62383.1"/>
    </source>
</evidence>
<reference evidence="1 2" key="1">
    <citation type="submission" date="2015-05" db="EMBL/GenBank/DDBJ databases">
        <title>Evolution of Trichinella species and genotypes.</title>
        <authorList>
            <person name="Korhonen P.K."/>
            <person name="Edoardo P."/>
            <person name="Giuseppe L.R."/>
            <person name="Gasser R.B."/>
        </authorList>
    </citation>
    <scope>NUCLEOTIDE SEQUENCE [LARGE SCALE GENOMIC DNA]</scope>
    <source>
        <strain evidence="1">ISS10</strain>
    </source>
</reference>
<sequence>MNSIQSCFIRRAKLCTHIFVERNINLKQIYNGKLISNLRTNMQSVRKLDDCTLFLEMVKFERHRATRANDILVPSVLDCIFEKNLNNTCPHTPLCTNQYSTR</sequence>
<organism evidence="1 2">
    <name type="scientific">Trichinella nativa</name>
    <dbReference type="NCBI Taxonomy" id="6335"/>
    <lineage>
        <taxon>Eukaryota</taxon>
        <taxon>Metazoa</taxon>
        <taxon>Ecdysozoa</taxon>
        <taxon>Nematoda</taxon>
        <taxon>Enoplea</taxon>
        <taxon>Dorylaimia</taxon>
        <taxon>Trichinellida</taxon>
        <taxon>Trichinellidae</taxon>
        <taxon>Trichinella</taxon>
    </lineage>
</organism>
<dbReference type="EMBL" id="JYDW01000009">
    <property type="protein sequence ID" value="KRZ62383.1"/>
    <property type="molecule type" value="Genomic_DNA"/>
</dbReference>
<evidence type="ECO:0000313" key="2">
    <source>
        <dbReference type="Proteomes" id="UP000054721"/>
    </source>
</evidence>
<dbReference type="AlphaFoldDB" id="A0A0V1LS85"/>